<dbReference type="Proteomes" id="UP000305921">
    <property type="component" value="Unassembled WGS sequence"/>
</dbReference>
<name>A0A5R9DS47_9ACTN</name>
<protein>
    <recommendedName>
        <fullName evidence="4">DUF3558 domain-containing protein</fullName>
    </recommendedName>
</protein>
<evidence type="ECO:0000256" key="1">
    <source>
        <dbReference type="SAM" id="SignalP"/>
    </source>
</evidence>
<evidence type="ECO:0008006" key="4">
    <source>
        <dbReference type="Google" id="ProtNLM"/>
    </source>
</evidence>
<keyword evidence="1" id="KW-0732">Signal</keyword>
<evidence type="ECO:0000313" key="3">
    <source>
        <dbReference type="Proteomes" id="UP000305921"/>
    </source>
</evidence>
<reference evidence="2 3" key="1">
    <citation type="submission" date="2019-05" db="EMBL/GenBank/DDBJ databases">
        <title>Streptomyces marianii sp. nov., a novel marine actinomycete from southern coast of India.</title>
        <authorList>
            <person name="Iniyan A.M."/>
            <person name="Wink J."/>
            <person name="Ramprasad E."/>
            <person name="Ramana C.V."/>
            <person name="Bunk B."/>
            <person name="Sproer C."/>
            <person name="Joseph F.-J.R.S."/>
            <person name="Vincent S.G.P."/>
        </authorList>
    </citation>
    <scope>NUCLEOTIDE SEQUENCE [LARGE SCALE GENOMIC DNA]</scope>
    <source>
        <strain evidence="2 3">ICN19</strain>
    </source>
</reference>
<dbReference type="RefSeq" id="WP_138058240.1">
    <property type="nucleotide sequence ID" value="NZ_VAWE01000002.1"/>
</dbReference>
<evidence type="ECO:0000313" key="2">
    <source>
        <dbReference type="EMBL" id="TLQ39430.1"/>
    </source>
</evidence>
<dbReference type="OrthoDB" id="4312412at2"/>
<feature type="chain" id="PRO_5039232510" description="DUF3558 domain-containing protein" evidence="1">
    <location>
        <begin position="23"/>
        <end position="209"/>
    </location>
</feature>
<comment type="caution">
    <text evidence="2">The sequence shown here is derived from an EMBL/GenBank/DDBJ whole genome shotgun (WGS) entry which is preliminary data.</text>
</comment>
<accession>A0A5R9DS47</accession>
<feature type="signal peptide" evidence="1">
    <location>
        <begin position="1"/>
        <end position="22"/>
    </location>
</feature>
<organism evidence="2 3">
    <name type="scientific">Streptomyces marianii</name>
    <dbReference type="NCBI Taxonomy" id="1817406"/>
    <lineage>
        <taxon>Bacteria</taxon>
        <taxon>Bacillati</taxon>
        <taxon>Actinomycetota</taxon>
        <taxon>Actinomycetes</taxon>
        <taxon>Kitasatosporales</taxon>
        <taxon>Streptomycetaceae</taxon>
        <taxon>Streptomyces</taxon>
    </lineage>
</organism>
<keyword evidence="3" id="KW-1185">Reference proteome</keyword>
<dbReference type="AlphaFoldDB" id="A0A5R9DS47"/>
<sequence>MSRKGTAALVVLLGIAALTSCSSDGSREEADKPITKQLGQSEIAQALPGAGEVLSGWEPYKGKRITSDGTYCTSSDSTTASKGWVRGGSAWFTYNGSTNNMMDIGICLYDSPENSTSAYAAWRGKESDKEEALKKKVGEESVLVVNPGLSKDSIYAFARSGNVNVRVKIDGTGGDTTGVQDVLAATIKRLQQVQDGERATATAAEQAEK</sequence>
<dbReference type="EMBL" id="VAWE01000002">
    <property type="protein sequence ID" value="TLQ39430.1"/>
    <property type="molecule type" value="Genomic_DNA"/>
</dbReference>
<dbReference type="PROSITE" id="PS51257">
    <property type="entry name" value="PROKAR_LIPOPROTEIN"/>
    <property type="match status" value="1"/>
</dbReference>
<proteinExistence type="predicted"/>
<gene>
    <name evidence="2" type="ORF">FEF34_39325</name>
</gene>